<feature type="coiled-coil region" evidence="5">
    <location>
        <begin position="689"/>
        <end position="729"/>
    </location>
</feature>
<reference evidence="8 9" key="1">
    <citation type="submission" date="2019-03" db="EMBL/GenBank/DDBJ databases">
        <title>Single cell metagenomics reveals metabolic interactions within the superorganism composed of flagellate Streblomastix strix and complex community of Bacteroidetes bacteria on its surface.</title>
        <authorList>
            <person name="Treitli S.C."/>
            <person name="Kolisko M."/>
            <person name="Husnik F."/>
            <person name="Keeling P."/>
            <person name="Hampl V."/>
        </authorList>
    </citation>
    <scope>NUCLEOTIDE SEQUENCE [LARGE SCALE GENOMIC DNA]</scope>
    <source>
        <strain evidence="8">ST1C</strain>
    </source>
</reference>
<keyword evidence="4" id="KW-0067">ATP-binding</keyword>
<dbReference type="AlphaFoldDB" id="A0A5J4W005"/>
<dbReference type="EMBL" id="SNRW01004225">
    <property type="protein sequence ID" value="KAA6387826.1"/>
    <property type="molecule type" value="Genomic_DNA"/>
</dbReference>
<dbReference type="Pfam" id="PF00271">
    <property type="entry name" value="Helicase_C"/>
    <property type="match status" value="1"/>
</dbReference>
<dbReference type="PANTHER" id="PTHR47961:SF6">
    <property type="entry name" value="DNA-DIRECTED DNA POLYMERASE"/>
    <property type="match status" value="1"/>
</dbReference>
<evidence type="ECO:0000256" key="4">
    <source>
        <dbReference type="ARBA" id="ARBA00022840"/>
    </source>
</evidence>
<organism evidence="8 9">
    <name type="scientific">Streblomastix strix</name>
    <dbReference type="NCBI Taxonomy" id="222440"/>
    <lineage>
        <taxon>Eukaryota</taxon>
        <taxon>Metamonada</taxon>
        <taxon>Preaxostyla</taxon>
        <taxon>Oxymonadida</taxon>
        <taxon>Streblomastigidae</taxon>
        <taxon>Streblomastix</taxon>
    </lineage>
</organism>
<dbReference type="OrthoDB" id="2320933at2759"/>
<dbReference type="PROSITE" id="PS51194">
    <property type="entry name" value="HELICASE_CTER"/>
    <property type="match status" value="1"/>
</dbReference>
<keyword evidence="2" id="KW-0378">Hydrolase</keyword>
<dbReference type="InterPro" id="IPR027417">
    <property type="entry name" value="P-loop_NTPase"/>
</dbReference>
<dbReference type="InterPro" id="IPR011009">
    <property type="entry name" value="Kinase-like_dom_sf"/>
</dbReference>
<dbReference type="Gene3D" id="1.10.3380.20">
    <property type="match status" value="1"/>
</dbReference>
<evidence type="ECO:0000256" key="2">
    <source>
        <dbReference type="ARBA" id="ARBA00022801"/>
    </source>
</evidence>
<dbReference type="Pfam" id="PF21099">
    <property type="entry name" value="POLQ_helical"/>
    <property type="match status" value="1"/>
</dbReference>
<feature type="non-terminal residue" evidence="8">
    <location>
        <position position="1"/>
    </location>
</feature>
<feature type="coiled-coil region" evidence="5">
    <location>
        <begin position="367"/>
        <end position="394"/>
    </location>
</feature>
<protein>
    <submittedName>
        <fullName evidence="8">Putative HELicase Q</fullName>
    </submittedName>
</protein>
<dbReference type="SUPFAM" id="SSF52540">
    <property type="entry name" value="P-loop containing nucleoside triphosphate hydrolases"/>
    <property type="match status" value="1"/>
</dbReference>
<evidence type="ECO:0000313" key="8">
    <source>
        <dbReference type="EMBL" id="KAA6387826.1"/>
    </source>
</evidence>
<dbReference type="GO" id="GO:0016787">
    <property type="term" value="F:hydrolase activity"/>
    <property type="evidence" value="ECO:0007669"/>
    <property type="project" value="UniProtKB-KW"/>
</dbReference>
<dbReference type="SMART" id="SM00490">
    <property type="entry name" value="HELICc"/>
    <property type="match status" value="1"/>
</dbReference>
<accession>A0A5J4W005</accession>
<gene>
    <name evidence="8" type="ORF">EZS28_016646</name>
</gene>
<dbReference type="Pfam" id="PF14520">
    <property type="entry name" value="HHH_5"/>
    <property type="match status" value="1"/>
</dbReference>
<dbReference type="Gene3D" id="3.40.50.300">
    <property type="entry name" value="P-loop containing nucleotide triphosphate hydrolases"/>
    <property type="match status" value="1"/>
</dbReference>
<dbReference type="InterPro" id="IPR001650">
    <property type="entry name" value="Helicase_C-like"/>
</dbReference>
<feature type="coiled-coil region" evidence="5">
    <location>
        <begin position="138"/>
        <end position="165"/>
    </location>
</feature>
<keyword evidence="5" id="KW-0175">Coiled coil</keyword>
<evidence type="ECO:0000313" key="9">
    <source>
        <dbReference type="Proteomes" id="UP000324800"/>
    </source>
</evidence>
<keyword evidence="3 8" id="KW-0347">Helicase</keyword>
<dbReference type="SUPFAM" id="SSF56112">
    <property type="entry name" value="Protein kinase-like (PK-like)"/>
    <property type="match status" value="1"/>
</dbReference>
<evidence type="ECO:0000256" key="5">
    <source>
        <dbReference type="SAM" id="Coils"/>
    </source>
</evidence>
<dbReference type="InterPro" id="IPR048960">
    <property type="entry name" value="POLQ-like_helical"/>
</dbReference>
<dbReference type="Gene3D" id="3.30.200.20">
    <property type="entry name" value="Phosphorylase Kinase, domain 1"/>
    <property type="match status" value="1"/>
</dbReference>
<proteinExistence type="predicted"/>
<sequence>PYQDPLLGPLLQCLWKGVAFHHSGIPQEWRTLIEKAHRHRVINITCCTTTLSAGVNLPARRVVIKSPYSGRNPLTPALYKQMAGRAGRAGLDTEGDVVMIFKDRSQAVNVRRYVVNASCERVESQMLGWGQIVEEKVEKEVEIDLNKLKNKNKKDKEKEKANQDDIKKDTVQIVEVHKAVAMYNVINIIKRTLMSHQIDLILKDQRVIEQEIQKEKERLMKERKKKMMRKEEKGKQIGKQEMMKDQESENEGLFIDFRQQKKKTLMMKDEENKNTNINIKEESESITEQNSLEQNSAPLEDVEKEYQFDQQDFKKKIKKEVIPGVFTLKHSQSINDPIPAIVENTLLCLSHFGLIEYNQDNNDEIIANEIKRKIKEQEEQLNGMKEKDINLTNKGQQIEKEKVMIKDEVKEEEEIKKDEINCEILQIKPLNQPPQHQQIIHPTLFDTITSTPIGQAAFKAGLAIEISLAVSNQLIKASDSMCLSDDLHAFFLAVPLQDSGSDSLNMQWRKFEQIFQMLSSLRQDIARRIGIDEGLIKRFFSALVLSDLANEVPLSEICIKYDIKSGAIQSLAFSSAISAQMLAAFAKRMGWSGMEAVLSLLAQRLNVNGGSGGGMGIGGVKPELVPLTSLEGVGPARARVLHKFGFRTVEIISKTDPQELASALPEKVLGLNSLNIAKRIVLSAQKLLHKELSEQIGEMKEKEEKLEELQKLNSEMRKKELVKEEIKAGKGLTMQIWKNDNSNSSDKSKAVKMDNATFTATSLFNMKYEEKKKEEELMKEMMNEGGQIISPLIQQNTQGLKQQQKIVVKIKMPKFQDYEVIRRLKGGAQGKTFLVKLKKNGTLYVMKRVDYLEEEDKKTADEEVAQMKLFESRFTI</sequence>
<evidence type="ECO:0000256" key="3">
    <source>
        <dbReference type="ARBA" id="ARBA00022806"/>
    </source>
</evidence>
<dbReference type="PANTHER" id="PTHR47961">
    <property type="entry name" value="DNA POLYMERASE THETA, PUTATIVE (AFU_ORTHOLOGUE AFUA_1G05260)-RELATED"/>
    <property type="match status" value="1"/>
</dbReference>
<dbReference type="SUPFAM" id="SSF158702">
    <property type="entry name" value="Sec63 N-terminal domain-like"/>
    <property type="match status" value="1"/>
</dbReference>
<evidence type="ECO:0000256" key="1">
    <source>
        <dbReference type="ARBA" id="ARBA00022741"/>
    </source>
</evidence>
<dbReference type="GO" id="GO:0004386">
    <property type="term" value="F:helicase activity"/>
    <property type="evidence" value="ECO:0007669"/>
    <property type="project" value="UniProtKB-KW"/>
</dbReference>
<name>A0A5J4W005_9EUKA</name>
<dbReference type="InterPro" id="IPR050474">
    <property type="entry name" value="Hel308_SKI2-like"/>
</dbReference>
<feature type="domain" description="Helicase C-terminal" evidence="7">
    <location>
        <begin position="1"/>
        <end position="141"/>
    </location>
</feature>
<evidence type="ECO:0000259" key="7">
    <source>
        <dbReference type="PROSITE" id="PS51194"/>
    </source>
</evidence>
<feature type="region of interest" description="Disordered" evidence="6">
    <location>
        <begin position="224"/>
        <end position="245"/>
    </location>
</feature>
<comment type="caution">
    <text evidence="8">The sequence shown here is derived from an EMBL/GenBank/DDBJ whole genome shotgun (WGS) entry which is preliminary data.</text>
</comment>
<evidence type="ECO:0000256" key="6">
    <source>
        <dbReference type="SAM" id="MobiDB-lite"/>
    </source>
</evidence>
<keyword evidence="1" id="KW-0547">Nucleotide-binding</keyword>
<dbReference type="GO" id="GO:0005524">
    <property type="term" value="F:ATP binding"/>
    <property type="evidence" value="ECO:0007669"/>
    <property type="project" value="UniProtKB-KW"/>
</dbReference>
<dbReference type="Proteomes" id="UP000324800">
    <property type="component" value="Unassembled WGS sequence"/>
</dbReference>